<keyword evidence="1" id="KW-0472">Membrane</keyword>
<feature type="transmembrane region" description="Helical" evidence="1">
    <location>
        <begin position="118"/>
        <end position="147"/>
    </location>
</feature>
<comment type="caution">
    <text evidence="3">The sequence shown here is derived from an EMBL/GenBank/DDBJ whole genome shotgun (WGS) entry which is preliminary data.</text>
</comment>
<feature type="chain" id="PRO_5046142885" evidence="2">
    <location>
        <begin position="19"/>
        <end position="389"/>
    </location>
</feature>
<organism evidence="3 4">
    <name type="scientific">Macrophomina phaseolina</name>
    <dbReference type="NCBI Taxonomy" id="35725"/>
    <lineage>
        <taxon>Eukaryota</taxon>
        <taxon>Fungi</taxon>
        <taxon>Dikarya</taxon>
        <taxon>Ascomycota</taxon>
        <taxon>Pezizomycotina</taxon>
        <taxon>Dothideomycetes</taxon>
        <taxon>Dothideomycetes incertae sedis</taxon>
        <taxon>Botryosphaeriales</taxon>
        <taxon>Botryosphaeriaceae</taxon>
        <taxon>Macrophomina</taxon>
    </lineage>
</organism>
<name>A0ABQ8FTA2_9PEZI</name>
<feature type="transmembrane region" description="Helical" evidence="1">
    <location>
        <begin position="170"/>
        <end position="189"/>
    </location>
</feature>
<feature type="transmembrane region" description="Helical" evidence="1">
    <location>
        <begin position="201"/>
        <end position="224"/>
    </location>
</feature>
<evidence type="ECO:0000313" key="4">
    <source>
        <dbReference type="Proteomes" id="UP000774617"/>
    </source>
</evidence>
<feature type="signal peptide" evidence="2">
    <location>
        <begin position="1"/>
        <end position="18"/>
    </location>
</feature>
<feature type="transmembrane region" description="Helical" evidence="1">
    <location>
        <begin position="244"/>
        <end position="268"/>
    </location>
</feature>
<proteinExistence type="predicted"/>
<evidence type="ECO:0000313" key="3">
    <source>
        <dbReference type="EMBL" id="KAH7025418.1"/>
    </source>
</evidence>
<keyword evidence="2" id="KW-0732">Signal</keyword>
<dbReference type="Proteomes" id="UP000774617">
    <property type="component" value="Unassembled WGS sequence"/>
</dbReference>
<keyword evidence="1" id="KW-1133">Transmembrane helix</keyword>
<evidence type="ECO:0000256" key="2">
    <source>
        <dbReference type="SAM" id="SignalP"/>
    </source>
</evidence>
<accession>A0ABQ8FTA2</accession>
<keyword evidence="4" id="KW-1185">Reference proteome</keyword>
<evidence type="ECO:0000256" key="1">
    <source>
        <dbReference type="SAM" id="Phobius"/>
    </source>
</evidence>
<feature type="transmembrane region" description="Helical" evidence="1">
    <location>
        <begin position="6"/>
        <end position="26"/>
    </location>
</feature>
<dbReference type="EMBL" id="JAGTJR010000059">
    <property type="protein sequence ID" value="KAH7025418.1"/>
    <property type="molecule type" value="Genomic_DNA"/>
</dbReference>
<gene>
    <name evidence="3" type="ORF">B0J12DRAFT_365281</name>
</gene>
<sequence>MANLNLSTTILLPACVAAGVMTTMVFSFNNGMFPTIADIIDNPNATTLPDTDIAFSREWTGVAALDRQLTALLVFFWKLVDGKYPSATLQSVHFFGQIGSFWTLLQLEARREGNKRRLIAYTTLFGLLYQNISVAITIPIWCLLHLLTLPNTNSATLTSRLSVSASDARLLPWAMAIGYIAPSIAMALPSPGVVPASTQQLLVSLWQPFPLWVYLVGTVLRPFFSTAASATSPLQSYHSTSRTHLFALLLAAIPHTTALSLSLSSLLFPQLFDASTAASFHPARAFLPKVSLKGMEPLPLAEGILRFMQWDEAVSTAAAVVWAATVYLRDTKTKGGQRFGLLGVSARAVGWTVVGGPSAAAVALVWARDEVVLGAEGGADGSQQQGKRG</sequence>
<reference evidence="3 4" key="1">
    <citation type="journal article" date="2021" name="Nat. Commun.">
        <title>Genetic determinants of endophytism in the Arabidopsis root mycobiome.</title>
        <authorList>
            <person name="Mesny F."/>
            <person name="Miyauchi S."/>
            <person name="Thiergart T."/>
            <person name="Pickel B."/>
            <person name="Atanasova L."/>
            <person name="Karlsson M."/>
            <person name="Huettel B."/>
            <person name="Barry K.W."/>
            <person name="Haridas S."/>
            <person name="Chen C."/>
            <person name="Bauer D."/>
            <person name="Andreopoulos W."/>
            <person name="Pangilinan J."/>
            <person name="LaButti K."/>
            <person name="Riley R."/>
            <person name="Lipzen A."/>
            <person name="Clum A."/>
            <person name="Drula E."/>
            <person name="Henrissat B."/>
            <person name="Kohler A."/>
            <person name="Grigoriev I.V."/>
            <person name="Martin F.M."/>
            <person name="Hacquard S."/>
        </authorList>
    </citation>
    <scope>NUCLEOTIDE SEQUENCE [LARGE SCALE GENOMIC DNA]</scope>
    <source>
        <strain evidence="3 4">MPI-SDFR-AT-0080</strain>
    </source>
</reference>
<keyword evidence="1" id="KW-0812">Transmembrane</keyword>
<protein>
    <submittedName>
        <fullName evidence="3">Uncharacterized protein</fullName>
    </submittedName>
</protein>